<dbReference type="Pfam" id="PF18406">
    <property type="entry name" value="DUF1281_C"/>
    <property type="match status" value="1"/>
</dbReference>
<evidence type="ECO:0000313" key="2">
    <source>
        <dbReference type="EMBL" id="MDK6868788.1"/>
    </source>
</evidence>
<dbReference type="EMBL" id="JASOLY010000011">
    <property type="protein sequence ID" value="MDK6868788.1"/>
    <property type="molecule type" value="Genomic_DNA"/>
</dbReference>
<dbReference type="AlphaFoldDB" id="A0AAW6XRE4"/>
<dbReference type="RefSeq" id="WP_285032162.1">
    <property type="nucleotide sequence ID" value="NZ_JASOLY010000011.1"/>
</dbReference>
<feature type="domain" description="YubB ferredoxin-like" evidence="1">
    <location>
        <begin position="173"/>
        <end position="243"/>
    </location>
</feature>
<evidence type="ECO:0000259" key="1">
    <source>
        <dbReference type="Pfam" id="PF18406"/>
    </source>
</evidence>
<dbReference type="InterPro" id="IPR041329">
    <property type="entry name" value="YubB_C"/>
</dbReference>
<dbReference type="Proteomes" id="UP001232113">
    <property type="component" value="Unassembled WGS sequence"/>
</dbReference>
<reference evidence="2" key="1">
    <citation type="submission" date="2023-05" db="EMBL/GenBank/DDBJ databases">
        <title>Cataloging the Phylogenetic Diversity of Human Bladder Bacteria.</title>
        <authorList>
            <person name="Du J."/>
        </authorList>
    </citation>
    <scope>NUCLEOTIDE SEQUENCE</scope>
    <source>
        <strain evidence="2">UMB6975B</strain>
    </source>
</reference>
<organism evidence="2 3">
    <name type="scientific">Lactobacillus paragasseri</name>
    <dbReference type="NCBI Taxonomy" id="2107999"/>
    <lineage>
        <taxon>Bacteria</taxon>
        <taxon>Bacillati</taxon>
        <taxon>Bacillota</taxon>
        <taxon>Bacilli</taxon>
        <taxon>Lactobacillales</taxon>
        <taxon>Lactobacillaceae</taxon>
        <taxon>Lactobacillus</taxon>
    </lineage>
</organism>
<evidence type="ECO:0000313" key="3">
    <source>
        <dbReference type="Proteomes" id="UP001232113"/>
    </source>
</evidence>
<comment type="caution">
    <text evidence="2">The sequence shown here is derived from an EMBL/GenBank/DDBJ whole genome shotgun (WGS) entry which is preliminary data.</text>
</comment>
<protein>
    <recommendedName>
        <fullName evidence="1">YubB ferredoxin-like domain-containing protein</fullName>
    </recommendedName>
</protein>
<gene>
    <name evidence="2" type="ORF">QP354_06875</name>
</gene>
<name>A0AAW6XRE4_9LACO</name>
<proteinExistence type="predicted"/>
<accession>A0AAW6XRE4</accession>
<sequence length="246" mass="29046">MPNWTSNTVTFNANKKDYQRVIDRLTKENTDTKVNEARMLKLVKIRNIKNPIFGFEQLLFDTKMGWHTNKIYFPGKFIDLDLCPKLTENLSWNEPQYYLDTDELFGTYINWTLQKIKKPKEKHIDFNNVIPVPPETIYSKLFNYGSDQSSPYHWYNWQTEHWGTKWNACDSVWSYDDDDQEGKIRFDTAWCEPTPVLEALSKMFPDITFTNEAEDEDGSVVITEFTNGSSEELDSYSNDIDDEEDY</sequence>